<name>A0A5A7SAN2_9NOCA</name>
<accession>A0A5A7SAN2</accession>
<keyword evidence="2" id="KW-1185">Reference proteome</keyword>
<dbReference type="AlphaFoldDB" id="A0A5A7SAN2"/>
<dbReference type="InterPro" id="IPR036188">
    <property type="entry name" value="FAD/NAD-bd_sf"/>
</dbReference>
<dbReference type="EMBL" id="VLNY01000009">
    <property type="protein sequence ID" value="KAA0021575.1"/>
    <property type="molecule type" value="Genomic_DNA"/>
</dbReference>
<dbReference type="OrthoDB" id="537501at2"/>
<comment type="caution">
    <text evidence="1">The sequence shown here is derived from an EMBL/GenBank/DDBJ whole genome shotgun (WGS) entry which is preliminary data.</text>
</comment>
<evidence type="ECO:0000313" key="1">
    <source>
        <dbReference type="EMBL" id="KAA0021575.1"/>
    </source>
</evidence>
<gene>
    <name evidence="1" type="ORF">FOY51_18685</name>
</gene>
<dbReference type="PANTHER" id="PTHR39757:SF5">
    <property type="entry name" value="OS02G0190600 PROTEIN"/>
    <property type="match status" value="1"/>
</dbReference>
<dbReference type="Pfam" id="PF05834">
    <property type="entry name" value="Lycopene_cycl"/>
    <property type="match status" value="1"/>
</dbReference>
<dbReference type="SUPFAM" id="SSF51905">
    <property type="entry name" value="FAD/NAD(P)-binding domain"/>
    <property type="match status" value="1"/>
</dbReference>
<protein>
    <submittedName>
        <fullName evidence="1">Lycopene cyclase</fullName>
    </submittedName>
</protein>
<organism evidence="1 2">
    <name type="scientific">Antrihabitans cavernicola</name>
    <dbReference type="NCBI Taxonomy" id="2495913"/>
    <lineage>
        <taxon>Bacteria</taxon>
        <taxon>Bacillati</taxon>
        <taxon>Actinomycetota</taxon>
        <taxon>Actinomycetes</taxon>
        <taxon>Mycobacteriales</taxon>
        <taxon>Nocardiaceae</taxon>
        <taxon>Antrihabitans</taxon>
    </lineage>
</organism>
<dbReference type="RefSeq" id="WP_149431776.1">
    <property type="nucleotide sequence ID" value="NZ_VLNY01000009.1"/>
</dbReference>
<proteinExistence type="predicted"/>
<dbReference type="Proteomes" id="UP000322244">
    <property type="component" value="Unassembled WGS sequence"/>
</dbReference>
<dbReference type="PANTHER" id="PTHR39757">
    <property type="match status" value="1"/>
</dbReference>
<reference evidence="1 2" key="1">
    <citation type="submission" date="2019-07" db="EMBL/GenBank/DDBJ databases">
        <title>Rhodococcus cavernicolus sp. nov., isolated from a cave.</title>
        <authorList>
            <person name="Lee S.D."/>
        </authorList>
    </citation>
    <scope>NUCLEOTIDE SEQUENCE [LARGE SCALE GENOMIC DNA]</scope>
    <source>
        <strain evidence="1 2">C1-24</strain>
    </source>
</reference>
<dbReference type="Gene3D" id="3.50.50.60">
    <property type="entry name" value="FAD/NAD(P)-binding domain"/>
    <property type="match status" value="1"/>
</dbReference>
<sequence length="383" mass="41564">MSAAQSDCDVCVVGVGPAGRAVASRAATAGLSVIAVDPRPDRDWMPTYGAWLDELPAWMPASVIASRIDRPAVWTSRERSVDRPYGVVSKPELRKALHLDDVKVEADRAVRLSAHRVELAGGTTIFADTVIDARGLGPTGNRQAASAHGIFVDAAKVSHFVAEGEGLLLDWRDDNDAGPDDPPSFLYSVPVGDGTVIFEETSLGRAGGLPQRELRRRTIARLAAHGITLTGDEPTEAAHYPLDQPPQRRHRGDVPVLFGARGGSMHPCTGYSIAQSLELADTVVDALTSGTDPVEAMWPLRARMVYWLRMRGLKALGRLTNAELIALFDAFFTASPDDQQALLSAHDDAARLPRVLVSTVAHTPFRMRFDLVGWTNRRRWIDG</sequence>
<evidence type="ECO:0000313" key="2">
    <source>
        <dbReference type="Proteomes" id="UP000322244"/>
    </source>
</evidence>